<name>A0AAW1NXF8_9CHLO</name>
<dbReference type="InterPro" id="IPR006634">
    <property type="entry name" value="TLC-dom"/>
</dbReference>
<evidence type="ECO:0000256" key="1">
    <source>
        <dbReference type="ARBA" id="ARBA00004141"/>
    </source>
</evidence>
<evidence type="ECO:0000259" key="7">
    <source>
        <dbReference type="PROSITE" id="PS50922"/>
    </source>
</evidence>
<dbReference type="EMBL" id="JALJOQ010000121">
    <property type="protein sequence ID" value="KAK9795938.1"/>
    <property type="molecule type" value="Genomic_DNA"/>
</dbReference>
<feature type="transmembrane region" description="Helical" evidence="6">
    <location>
        <begin position="162"/>
        <end position="185"/>
    </location>
</feature>
<feature type="domain" description="TLC" evidence="7">
    <location>
        <begin position="32"/>
        <end position="214"/>
    </location>
</feature>
<accession>A0AAW1NXF8</accession>
<protein>
    <recommendedName>
        <fullName evidence="7">TLC domain-containing protein</fullName>
    </recommendedName>
</protein>
<dbReference type="PANTHER" id="PTHR31898:SF1">
    <property type="entry name" value="TLC DOMAIN-CONTAINING PROTEIN 5"/>
    <property type="match status" value="1"/>
</dbReference>
<keyword evidence="4 5" id="KW-0472">Membrane</keyword>
<evidence type="ECO:0000256" key="2">
    <source>
        <dbReference type="ARBA" id="ARBA00022692"/>
    </source>
</evidence>
<dbReference type="AlphaFoldDB" id="A0AAW1NXF8"/>
<feature type="transmembrane region" description="Helical" evidence="6">
    <location>
        <begin position="12"/>
        <end position="29"/>
    </location>
</feature>
<dbReference type="PANTHER" id="PTHR31898">
    <property type="entry name" value="TRANSMEMBRANE PROTEIN 136"/>
    <property type="match status" value="1"/>
</dbReference>
<reference evidence="8 9" key="1">
    <citation type="journal article" date="2024" name="Nat. Commun.">
        <title>Phylogenomics reveals the evolutionary origins of lichenization in chlorophyte algae.</title>
        <authorList>
            <person name="Puginier C."/>
            <person name="Libourel C."/>
            <person name="Otte J."/>
            <person name="Skaloud P."/>
            <person name="Haon M."/>
            <person name="Grisel S."/>
            <person name="Petersen M."/>
            <person name="Berrin J.G."/>
            <person name="Delaux P.M."/>
            <person name="Dal Grande F."/>
            <person name="Keller J."/>
        </authorList>
    </citation>
    <scope>NUCLEOTIDE SEQUENCE [LARGE SCALE GENOMIC DNA]</scope>
    <source>
        <strain evidence="8 9">SAG 2036</strain>
    </source>
</reference>
<dbReference type="Pfam" id="PF03798">
    <property type="entry name" value="TRAM_LAG1_CLN8"/>
    <property type="match status" value="1"/>
</dbReference>
<evidence type="ECO:0000313" key="8">
    <source>
        <dbReference type="EMBL" id="KAK9795938.1"/>
    </source>
</evidence>
<dbReference type="GO" id="GO:0016020">
    <property type="term" value="C:membrane"/>
    <property type="evidence" value="ECO:0007669"/>
    <property type="project" value="UniProtKB-SubCell"/>
</dbReference>
<dbReference type="SMART" id="SM00724">
    <property type="entry name" value="TLC"/>
    <property type="match status" value="1"/>
</dbReference>
<keyword evidence="9" id="KW-1185">Reference proteome</keyword>
<dbReference type="InterPro" id="IPR042512">
    <property type="entry name" value="TLCD5"/>
</dbReference>
<dbReference type="PROSITE" id="PS50922">
    <property type="entry name" value="TLC"/>
    <property type="match status" value="1"/>
</dbReference>
<proteinExistence type="predicted"/>
<evidence type="ECO:0000256" key="5">
    <source>
        <dbReference type="PROSITE-ProRule" id="PRU00205"/>
    </source>
</evidence>
<evidence type="ECO:0000256" key="4">
    <source>
        <dbReference type="ARBA" id="ARBA00023136"/>
    </source>
</evidence>
<evidence type="ECO:0000256" key="6">
    <source>
        <dbReference type="SAM" id="Phobius"/>
    </source>
</evidence>
<dbReference type="Proteomes" id="UP001465755">
    <property type="component" value="Unassembled WGS sequence"/>
</dbReference>
<evidence type="ECO:0000313" key="9">
    <source>
        <dbReference type="Proteomes" id="UP001465755"/>
    </source>
</evidence>
<gene>
    <name evidence="8" type="ORF">WJX73_008961</name>
</gene>
<organism evidence="8 9">
    <name type="scientific">Symbiochloris irregularis</name>
    <dbReference type="NCBI Taxonomy" id="706552"/>
    <lineage>
        <taxon>Eukaryota</taxon>
        <taxon>Viridiplantae</taxon>
        <taxon>Chlorophyta</taxon>
        <taxon>core chlorophytes</taxon>
        <taxon>Trebouxiophyceae</taxon>
        <taxon>Trebouxiales</taxon>
        <taxon>Trebouxiaceae</taxon>
        <taxon>Symbiochloris</taxon>
    </lineage>
</organism>
<comment type="subcellular location">
    <subcellularLocation>
        <location evidence="1">Membrane</location>
        <topology evidence="1">Multi-pass membrane protein</topology>
    </subcellularLocation>
</comment>
<keyword evidence="3 6" id="KW-1133">Transmembrane helix</keyword>
<sequence>MVLEAERVSQVALQTVLWTILFFAFRWLIFRGRSSVFANRAVSLVHSVASFYLTALALDARHPFKNFGTRSTPAEVKALSLSLGYFLFDTVCTYLIERDGANLAHHLCSIAAVAVGVFEGTDGAELCACLILMEASNPFLHGRFFVKDLGYQGTTLSIWVDVLFALSFTICRLLLGPFVTFYTVVCPTASWIVKAGGAGIQIVSCVWFYKIVKV</sequence>
<keyword evidence="2 5" id="KW-0812">Transmembrane</keyword>
<feature type="transmembrane region" description="Helical" evidence="6">
    <location>
        <begin position="191"/>
        <end position="209"/>
    </location>
</feature>
<feature type="transmembrane region" description="Helical" evidence="6">
    <location>
        <begin position="41"/>
        <end position="58"/>
    </location>
</feature>
<comment type="caution">
    <text evidence="8">The sequence shown here is derived from an EMBL/GenBank/DDBJ whole genome shotgun (WGS) entry which is preliminary data.</text>
</comment>
<evidence type="ECO:0000256" key="3">
    <source>
        <dbReference type="ARBA" id="ARBA00022989"/>
    </source>
</evidence>
<feature type="transmembrane region" description="Helical" evidence="6">
    <location>
        <begin position="78"/>
        <end position="96"/>
    </location>
</feature>